<name>A0A6J6EG24_9ZZZZ</name>
<dbReference type="GO" id="GO:0030170">
    <property type="term" value="F:pyridoxal phosphate binding"/>
    <property type="evidence" value="ECO:0007669"/>
    <property type="project" value="InterPro"/>
</dbReference>
<proteinExistence type="predicted"/>
<reference evidence="5" key="1">
    <citation type="submission" date="2020-05" db="EMBL/GenBank/DDBJ databases">
        <authorList>
            <person name="Chiriac C."/>
            <person name="Salcher M."/>
            <person name="Ghai R."/>
            <person name="Kavagutti S V."/>
        </authorList>
    </citation>
    <scope>NUCLEOTIDE SEQUENCE</scope>
</reference>
<evidence type="ECO:0000256" key="2">
    <source>
        <dbReference type="ARBA" id="ARBA00022576"/>
    </source>
</evidence>
<evidence type="ECO:0000256" key="3">
    <source>
        <dbReference type="ARBA" id="ARBA00022679"/>
    </source>
</evidence>
<dbReference type="InterPro" id="IPR019880">
    <property type="entry name" value="OxyQ"/>
</dbReference>
<evidence type="ECO:0000259" key="4">
    <source>
        <dbReference type="Pfam" id="PF00155"/>
    </source>
</evidence>
<dbReference type="InterPro" id="IPR015422">
    <property type="entry name" value="PyrdxlP-dep_Trfase_small"/>
</dbReference>
<dbReference type="SUPFAM" id="SSF53383">
    <property type="entry name" value="PLP-dependent transferases"/>
    <property type="match status" value="1"/>
</dbReference>
<dbReference type="NCBIfam" id="TIGR03539">
    <property type="entry name" value="DapC_actino"/>
    <property type="match status" value="1"/>
</dbReference>
<dbReference type="InterPro" id="IPR004839">
    <property type="entry name" value="Aminotransferase_I/II_large"/>
</dbReference>
<dbReference type="Pfam" id="PF00155">
    <property type="entry name" value="Aminotran_1_2"/>
    <property type="match status" value="1"/>
</dbReference>
<dbReference type="AlphaFoldDB" id="A0A6J6EG24"/>
<dbReference type="Gene3D" id="3.40.640.10">
    <property type="entry name" value="Type I PLP-dependent aspartate aminotransferase-like (Major domain)"/>
    <property type="match status" value="1"/>
</dbReference>
<protein>
    <submittedName>
        <fullName evidence="5">Unannotated protein</fullName>
    </submittedName>
</protein>
<keyword evidence="3" id="KW-0808">Transferase</keyword>
<sequence>MAPFGDKARKYSGGFIDLSQGTPVDPTPQFIQDAFSSASNSPSYPVVAGTAALKDAIRKWSVENLGVTGDFDVLPTIGSKEFIALLPTFLQSKSVLYPKVAYPTYLVSAMMASAQATPVDIDASSWPKADLAWLNSPSNPTGQVQTDQELKACITWARKNQAILASDECYLSFSDDAKSILALAEGDNTGLLAVLSLSKRSNLAGYRAGFVVGDSKLIDQIRQVRKHAGLMVPLPVQQAMITALSDEKHVKEQADRYQNRRQVLKQALLSKGFKIEYSQAGLYIWCTRGEDGYKTVDYFAELGVLVTPGAFYGSDNYVRIALTATDENIKQVADRISR</sequence>
<dbReference type="PANTHER" id="PTHR42832">
    <property type="entry name" value="AMINO ACID AMINOTRANSFERASE"/>
    <property type="match status" value="1"/>
</dbReference>
<comment type="cofactor">
    <cofactor evidence="1">
        <name>pyridoxal 5'-phosphate</name>
        <dbReference type="ChEBI" id="CHEBI:597326"/>
    </cofactor>
</comment>
<dbReference type="Gene3D" id="3.90.1150.10">
    <property type="entry name" value="Aspartate Aminotransferase, domain 1"/>
    <property type="match status" value="1"/>
</dbReference>
<evidence type="ECO:0000313" key="5">
    <source>
        <dbReference type="EMBL" id="CAB4574409.1"/>
    </source>
</evidence>
<feature type="domain" description="Aminotransferase class I/classII large" evidence="4">
    <location>
        <begin position="16"/>
        <end position="336"/>
    </location>
</feature>
<dbReference type="EMBL" id="CAEZTW010000002">
    <property type="protein sequence ID" value="CAB4574409.1"/>
    <property type="molecule type" value="Genomic_DNA"/>
</dbReference>
<gene>
    <name evidence="5" type="ORF">UFOPK1766_00033</name>
</gene>
<dbReference type="PROSITE" id="PS00105">
    <property type="entry name" value="AA_TRANSFER_CLASS_1"/>
    <property type="match status" value="1"/>
</dbReference>
<dbReference type="InterPro" id="IPR015424">
    <property type="entry name" value="PyrdxlP-dep_Trfase"/>
</dbReference>
<dbReference type="GO" id="GO:0008483">
    <property type="term" value="F:transaminase activity"/>
    <property type="evidence" value="ECO:0007669"/>
    <property type="project" value="UniProtKB-KW"/>
</dbReference>
<evidence type="ECO:0000256" key="1">
    <source>
        <dbReference type="ARBA" id="ARBA00001933"/>
    </source>
</evidence>
<accession>A0A6J6EG24</accession>
<dbReference type="InterPro" id="IPR004838">
    <property type="entry name" value="NHTrfase_class1_PyrdxlP-BS"/>
</dbReference>
<dbReference type="InterPro" id="IPR015421">
    <property type="entry name" value="PyrdxlP-dep_Trfase_major"/>
</dbReference>
<dbReference type="PANTHER" id="PTHR42832:SF3">
    <property type="entry name" value="L-GLUTAMINE--4-(METHYLSULFANYL)-2-OXOBUTANOATE AMINOTRANSFERASE"/>
    <property type="match status" value="1"/>
</dbReference>
<keyword evidence="2" id="KW-0032">Aminotransferase</keyword>
<dbReference type="CDD" id="cd00609">
    <property type="entry name" value="AAT_like"/>
    <property type="match status" value="1"/>
</dbReference>
<organism evidence="5">
    <name type="scientific">freshwater metagenome</name>
    <dbReference type="NCBI Taxonomy" id="449393"/>
    <lineage>
        <taxon>unclassified sequences</taxon>
        <taxon>metagenomes</taxon>
        <taxon>ecological metagenomes</taxon>
    </lineage>
</organism>
<dbReference type="InterPro" id="IPR050881">
    <property type="entry name" value="LL-DAP_aminotransferase"/>
</dbReference>